<keyword evidence="5" id="KW-1185">Reference proteome</keyword>
<name>A0A1V9ZA06_ACHHY</name>
<dbReference type="Proteomes" id="UP000243579">
    <property type="component" value="Unassembled WGS sequence"/>
</dbReference>
<dbReference type="OrthoDB" id="188713at2759"/>
<gene>
    <name evidence="4" type="ORF">ACHHYP_00913</name>
</gene>
<evidence type="ECO:0000256" key="1">
    <source>
        <dbReference type="PIRSR" id="PIRSR600246-1"/>
    </source>
</evidence>
<evidence type="ECO:0000313" key="4">
    <source>
        <dbReference type="EMBL" id="OQR94799.1"/>
    </source>
</evidence>
<organism evidence="4 5">
    <name type="scientific">Achlya hypogyna</name>
    <name type="common">Oomycete</name>
    <name type="synonym">Protoachlya hypogyna</name>
    <dbReference type="NCBI Taxonomy" id="1202772"/>
    <lineage>
        <taxon>Eukaryota</taxon>
        <taxon>Sar</taxon>
        <taxon>Stramenopiles</taxon>
        <taxon>Oomycota</taxon>
        <taxon>Saprolegniomycetes</taxon>
        <taxon>Saprolegniales</taxon>
        <taxon>Achlyaceae</taxon>
        <taxon>Achlya</taxon>
    </lineage>
</organism>
<dbReference type="GO" id="GO:0003948">
    <property type="term" value="F:N4-(beta-N-acetylglucosaminyl)-L-asparaginase activity"/>
    <property type="evidence" value="ECO:0007669"/>
    <property type="project" value="TreeGrafter"/>
</dbReference>
<evidence type="ECO:0000256" key="3">
    <source>
        <dbReference type="PIRSR" id="PIRSR600246-3"/>
    </source>
</evidence>
<accession>A0A1V9ZA06</accession>
<dbReference type="STRING" id="1202772.A0A1V9ZA06"/>
<dbReference type="Gene3D" id="3.60.20.30">
    <property type="entry name" value="(Glycosyl)asparaginase"/>
    <property type="match status" value="1"/>
</dbReference>
<feature type="active site" description="Nucleophile" evidence="1">
    <location>
        <position position="198"/>
    </location>
</feature>
<dbReference type="CDD" id="cd04513">
    <property type="entry name" value="Glycosylasparaginase"/>
    <property type="match status" value="1"/>
</dbReference>
<dbReference type="GO" id="GO:0005737">
    <property type="term" value="C:cytoplasm"/>
    <property type="evidence" value="ECO:0007669"/>
    <property type="project" value="TreeGrafter"/>
</dbReference>
<evidence type="ECO:0000256" key="2">
    <source>
        <dbReference type="PIRSR" id="PIRSR600246-2"/>
    </source>
</evidence>
<proteinExistence type="predicted"/>
<dbReference type="EMBL" id="JNBR01000350">
    <property type="protein sequence ID" value="OQR94799.1"/>
    <property type="molecule type" value="Genomic_DNA"/>
</dbReference>
<dbReference type="SUPFAM" id="SSF56235">
    <property type="entry name" value="N-terminal nucleophile aminohydrolases (Ntn hydrolases)"/>
    <property type="match status" value="1"/>
</dbReference>
<dbReference type="PANTHER" id="PTHR10188:SF6">
    <property type="entry name" value="N(4)-(BETA-N-ACETYLGLUCOSAMINYL)-L-ASPARAGINASE"/>
    <property type="match status" value="1"/>
</dbReference>
<feature type="binding site" evidence="2">
    <location>
        <begin position="262"/>
        <end position="265"/>
    </location>
    <ligand>
        <name>substrate</name>
    </ligand>
</feature>
<dbReference type="AlphaFoldDB" id="A0A1V9ZA06"/>
<dbReference type="InterPro" id="IPR029055">
    <property type="entry name" value="Ntn_hydrolases_N"/>
</dbReference>
<sequence>MSTVVYDGARAALPMTPVVLNTWPFTAATDRAFAELLLQDRTAVDAIEEGCNICEVAQCDFTVGYGGSPDSSGETTLDAMIMDGDDQAMGAVAYLRRVKDAIRVARSVLRHSSHSLLAGDGALAFAKMMGFFEESLTTPYSTKLHTQWRSNLCQPNYYRNVVNQSSSCPPYEPLPPALATSTREAETSSWISPMNHDTIGMVALSASGQLACMHDIPPGLDSRIAGTSSNGANHKIPGRVGDAPIPGAGSYADSSKGAAAATGDGDIMMRFLPTYQVDNFSFPSLLALQAVQDMGNGMHPQDACEAALRRIALKVPHYKGGIVCVNSHGDYGGAGMGWAFSYSVRTPAMATAAVVHVPPLDG</sequence>
<comment type="caution">
    <text evidence="4">The sequence shown here is derived from an EMBL/GenBank/DDBJ whole genome shotgun (WGS) entry which is preliminary data.</text>
</comment>
<dbReference type="InterPro" id="IPR000246">
    <property type="entry name" value="Peptidase_T2"/>
</dbReference>
<feature type="site" description="Cleavage; by autolysis" evidence="3">
    <location>
        <begin position="197"/>
        <end position="198"/>
    </location>
</feature>
<feature type="binding site" evidence="2">
    <location>
        <begin position="239"/>
        <end position="242"/>
    </location>
    <ligand>
        <name>substrate</name>
    </ligand>
</feature>
<reference evidence="4 5" key="1">
    <citation type="journal article" date="2014" name="Genome Biol. Evol.">
        <title>The secreted proteins of Achlya hypogyna and Thraustotheca clavata identify the ancestral oomycete secretome and reveal gene acquisitions by horizontal gene transfer.</title>
        <authorList>
            <person name="Misner I."/>
            <person name="Blouin N."/>
            <person name="Leonard G."/>
            <person name="Richards T.A."/>
            <person name="Lane C.E."/>
        </authorList>
    </citation>
    <scope>NUCLEOTIDE SEQUENCE [LARGE SCALE GENOMIC DNA]</scope>
    <source>
        <strain evidence="4 5">ATCC 48635</strain>
    </source>
</reference>
<evidence type="ECO:0000313" key="5">
    <source>
        <dbReference type="Proteomes" id="UP000243579"/>
    </source>
</evidence>
<dbReference type="Pfam" id="PF01112">
    <property type="entry name" value="Asparaginase_2"/>
    <property type="match status" value="1"/>
</dbReference>
<protein>
    <submittedName>
        <fullName evidence="4">N(4)-(Beta-N-acetylglucosaminyl)-L-asparaginase</fullName>
    </submittedName>
</protein>
<dbReference type="PANTHER" id="PTHR10188">
    <property type="entry name" value="L-ASPARAGINASE"/>
    <property type="match status" value="1"/>
</dbReference>